<gene>
    <name evidence="2" type="ordered locus">BBR47_40040</name>
</gene>
<reference evidence="2 3" key="1">
    <citation type="submission" date="2005-03" db="EMBL/GenBank/DDBJ databases">
        <title>Brevibacillus brevis strain 47, complete genome.</title>
        <authorList>
            <person name="Hosoyama A."/>
            <person name="Yamada R."/>
            <person name="Hongo Y."/>
            <person name="Terui Y."/>
            <person name="Ankai A."/>
            <person name="Masuyama W."/>
            <person name="Sekiguchi M."/>
            <person name="Takeda T."/>
            <person name="Asano K."/>
            <person name="Ohji S."/>
            <person name="Ichikawa N."/>
            <person name="Narita S."/>
            <person name="Aoki N."/>
            <person name="Miura H."/>
            <person name="Matsushita S."/>
            <person name="Sekigawa T."/>
            <person name="Yamagata H."/>
            <person name="Yoshikawa H."/>
            <person name="Udaka S."/>
            <person name="Tanikawa S."/>
            <person name="Fujita N."/>
        </authorList>
    </citation>
    <scope>NUCLEOTIDE SEQUENCE [LARGE SCALE GENOMIC DNA]</scope>
    <source>
        <strain evidence="3">47 / JCM 6285 / NBRC 100599</strain>
    </source>
</reference>
<dbReference type="KEGG" id="bbe:BBR47_40040"/>
<proteinExistence type="predicted"/>
<dbReference type="HOGENOM" id="CLU_1902682_0_0_9"/>
<name>C0ZGS2_BREBN</name>
<feature type="chain" id="PRO_5002903578" description="Fibronectin type III domain-containing protein" evidence="1">
    <location>
        <begin position="23"/>
        <end position="133"/>
    </location>
</feature>
<dbReference type="AlphaFoldDB" id="C0ZGS2"/>
<evidence type="ECO:0000313" key="3">
    <source>
        <dbReference type="Proteomes" id="UP000001877"/>
    </source>
</evidence>
<keyword evidence="3" id="KW-1185">Reference proteome</keyword>
<dbReference type="RefSeq" id="WP_015892256.1">
    <property type="nucleotide sequence ID" value="NC_012491.1"/>
</dbReference>
<organism evidence="2 3">
    <name type="scientific">Brevibacillus brevis (strain 47 / JCM 6285 / NBRC 100599)</name>
    <dbReference type="NCBI Taxonomy" id="358681"/>
    <lineage>
        <taxon>Bacteria</taxon>
        <taxon>Bacillati</taxon>
        <taxon>Bacillota</taxon>
        <taxon>Bacilli</taxon>
        <taxon>Bacillales</taxon>
        <taxon>Paenibacillaceae</taxon>
        <taxon>Brevibacillus</taxon>
    </lineage>
</organism>
<evidence type="ECO:0008006" key="4">
    <source>
        <dbReference type="Google" id="ProtNLM"/>
    </source>
</evidence>
<protein>
    <recommendedName>
        <fullName evidence="4">Fibronectin type III domain-containing protein</fullName>
    </recommendedName>
</protein>
<keyword evidence="1" id="KW-0732">Signal</keyword>
<evidence type="ECO:0000256" key="1">
    <source>
        <dbReference type="SAM" id="SignalP"/>
    </source>
</evidence>
<dbReference type="EMBL" id="AP008955">
    <property type="protein sequence ID" value="BAH44981.1"/>
    <property type="molecule type" value="Genomic_DNA"/>
</dbReference>
<feature type="signal peptide" evidence="1">
    <location>
        <begin position="1"/>
        <end position="22"/>
    </location>
</feature>
<dbReference type="Proteomes" id="UP000001877">
    <property type="component" value="Chromosome"/>
</dbReference>
<evidence type="ECO:0000313" key="2">
    <source>
        <dbReference type="EMBL" id="BAH44981.1"/>
    </source>
</evidence>
<sequence length="133" mass="14595">MKKLITGIAALAIMTSAVPAFAKEAQQAPTTTVSTKISASNKALASYVRMYVDWNDVPNAETYEVSVTNLTDSYVYERNRRATSDFTTGDLYVGKNFIISVVAYDKNSNTIASGNTGVFQAKENVTSTYIWIR</sequence>
<accession>C0ZGS2</accession>